<evidence type="ECO:0000313" key="3">
    <source>
        <dbReference type="Proteomes" id="UP000006039"/>
    </source>
</evidence>
<dbReference type="Proteomes" id="UP000006039">
    <property type="component" value="Unassembled WGS sequence"/>
</dbReference>
<keyword evidence="3" id="KW-1185">Reference proteome</keyword>
<dbReference type="AlphaFoldDB" id="J3PC53"/>
<dbReference type="GeneID" id="20351534"/>
<protein>
    <submittedName>
        <fullName evidence="1 2">Uncharacterized protein</fullName>
    </submittedName>
</protein>
<sequence length="96" mass="10139">MPGPDVDTSLICIQYCLAAGPDRVSLPAIRQLLVRGRCRARGRPTAAVGVGAVCPRPNWHDGGGPRNRDDVAIAAAVLGHQRTGQAHKQQTHGQQA</sequence>
<organism evidence="1">
    <name type="scientific">Gaeumannomyces tritici (strain R3-111a-1)</name>
    <name type="common">Wheat and barley take-all root rot fungus</name>
    <name type="synonym">Gaeumannomyces graminis var. tritici</name>
    <dbReference type="NCBI Taxonomy" id="644352"/>
    <lineage>
        <taxon>Eukaryota</taxon>
        <taxon>Fungi</taxon>
        <taxon>Dikarya</taxon>
        <taxon>Ascomycota</taxon>
        <taxon>Pezizomycotina</taxon>
        <taxon>Sordariomycetes</taxon>
        <taxon>Sordariomycetidae</taxon>
        <taxon>Magnaporthales</taxon>
        <taxon>Magnaporthaceae</taxon>
        <taxon>Gaeumannomyces</taxon>
    </lineage>
</organism>
<dbReference type="HOGENOM" id="CLU_2359874_0_0_1"/>
<name>J3PC53_GAET3</name>
<dbReference type="EnsemblFungi" id="EJT71823">
    <property type="protein sequence ID" value="EJT71823"/>
    <property type="gene ID" value="GGTG_11076"/>
</dbReference>
<dbReference type="VEuPathDB" id="FungiDB:GGTG_11076"/>
<proteinExistence type="predicted"/>
<evidence type="ECO:0000313" key="1">
    <source>
        <dbReference type="EMBL" id="EJT71823.1"/>
    </source>
</evidence>
<reference evidence="1" key="2">
    <citation type="submission" date="2010-07" db="EMBL/GenBank/DDBJ databases">
        <authorList>
            <consortium name="The Broad Institute Genome Sequencing Platform"/>
            <consortium name="Broad Institute Genome Sequencing Center for Infectious Disease"/>
            <person name="Ma L.-J."/>
            <person name="Dead R."/>
            <person name="Young S."/>
            <person name="Zeng Q."/>
            <person name="Koehrsen M."/>
            <person name="Alvarado L."/>
            <person name="Berlin A."/>
            <person name="Chapman S.B."/>
            <person name="Chen Z."/>
            <person name="Freedman E."/>
            <person name="Gellesch M."/>
            <person name="Goldberg J."/>
            <person name="Griggs A."/>
            <person name="Gujja S."/>
            <person name="Heilman E.R."/>
            <person name="Heiman D."/>
            <person name="Hepburn T."/>
            <person name="Howarth C."/>
            <person name="Jen D."/>
            <person name="Larson L."/>
            <person name="Mehta T."/>
            <person name="Neiman D."/>
            <person name="Pearson M."/>
            <person name="Roberts A."/>
            <person name="Saif S."/>
            <person name="Shea T."/>
            <person name="Shenoy N."/>
            <person name="Sisk P."/>
            <person name="Stolte C."/>
            <person name="Sykes S."/>
            <person name="Walk T."/>
            <person name="White J."/>
            <person name="Yandava C."/>
            <person name="Haas B."/>
            <person name="Nusbaum C."/>
            <person name="Birren B."/>
        </authorList>
    </citation>
    <scope>NUCLEOTIDE SEQUENCE</scope>
    <source>
        <strain evidence="1">R3-111a-1</strain>
    </source>
</reference>
<accession>J3PC53</accession>
<dbReference type="RefSeq" id="XP_009227220.1">
    <property type="nucleotide sequence ID" value="XM_009228956.1"/>
</dbReference>
<reference evidence="1" key="3">
    <citation type="submission" date="2010-09" db="EMBL/GenBank/DDBJ databases">
        <title>Annotation of Gaeumannomyces graminis var. tritici R3-111a-1.</title>
        <authorList>
            <consortium name="The Broad Institute Genome Sequencing Platform"/>
            <person name="Ma L.-J."/>
            <person name="Dead R."/>
            <person name="Young S.K."/>
            <person name="Zeng Q."/>
            <person name="Gargeya S."/>
            <person name="Fitzgerald M."/>
            <person name="Haas B."/>
            <person name="Abouelleil A."/>
            <person name="Alvarado L."/>
            <person name="Arachchi H.M."/>
            <person name="Berlin A."/>
            <person name="Brown A."/>
            <person name="Chapman S.B."/>
            <person name="Chen Z."/>
            <person name="Dunbar C."/>
            <person name="Freedman E."/>
            <person name="Gearin G."/>
            <person name="Gellesch M."/>
            <person name="Goldberg J."/>
            <person name="Griggs A."/>
            <person name="Gujja S."/>
            <person name="Heiman D."/>
            <person name="Howarth C."/>
            <person name="Larson L."/>
            <person name="Lui A."/>
            <person name="MacDonald P.J.P."/>
            <person name="Mehta T."/>
            <person name="Montmayeur A."/>
            <person name="Murphy C."/>
            <person name="Neiman D."/>
            <person name="Pearson M."/>
            <person name="Priest M."/>
            <person name="Roberts A."/>
            <person name="Saif S."/>
            <person name="Shea T."/>
            <person name="Shenoy N."/>
            <person name="Sisk P."/>
            <person name="Stolte C."/>
            <person name="Sykes S."/>
            <person name="Yandava C."/>
            <person name="Wortman J."/>
            <person name="Nusbaum C."/>
            <person name="Birren B."/>
        </authorList>
    </citation>
    <scope>NUCLEOTIDE SEQUENCE</scope>
    <source>
        <strain evidence="1">R3-111a-1</strain>
    </source>
</reference>
<gene>
    <name evidence="2" type="primary">20351534</name>
    <name evidence="1" type="ORF">GGTG_11076</name>
</gene>
<reference evidence="2" key="4">
    <citation type="journal article" date="2015" name="G3 (Bethesda)">
        <title>Genome sequences of three phytopathogenic species of the Magnaporthaceae family of fungi.</title>
        <authorList>
            <person name="Okagaki L.H."/>
            <person name="Nunes C.C."/>
            <person name="Sailsbery J."/>
            <person name="Clay B."/>
            <person name="Brown D."/>
            <person name="John T."/>
            <person name="Oh Y."/>
            <person name="Young N."/>
            <person name="Fitzgerald M."/>
            <person name="Haas B.J."/>
            <person name="Zeng Q."/>
            <person name="Young S."/>
            <person name="Adiconis X."/>
            <person name="Fan L."/>
            <person name="Levin J.Z."/>
            <person name="Mitchell T.K."/>
            <person name="Okubara P.A."/>
            <person name="Farman M.L."/>
            <person name="Kohn L.M."/>
            <person name="Birren B."/>
            <person name="Ma L.-J."/>
            <person name="Dean R.A."/>
        </authorList>
    </citation>
    <scope>NUCLEOTIDE SEQUENCE</scope>
    <source>
        <strain evidence="2">R3-111a-1</strain>
    </source>
</reference>
<evidence type="ECO:0000313" key="2">
    <source>
        <dbReference type="EnsemblFungi" id="EJT71823"/>
    </source>
</evidence>
<reference evidence="2" key="5">
    <citation type="submission" date="2018-04" db="UniProtKB">
        <authorList>
            <consortium name="EnsemblFungi"/>
        </authorList>
    </citation>
    <scope>IDENTIFICATION</scope>
    <source>
        <strain evidence="2">R3-111a-1</strain>
    </source>
</reference>
<dbReference type="EMBL" id="GL385400">
    <property type="protein sequence ID" value="EJT71823.1"/>
    <property type="molecule type" value="Genomic_DNA"/>
</dbReference>
<reference evidence="3" key="1">
    <citation type="submission" date="2010-07" db="EMBL/GenBank/DDBJ databases">
        <title>The genome sequence of Gaeumannomyces graminis var. tritici strain R3-111a-1.</title>
        <authorList>
            <consortium name="The Broad Institute Genome Sequencing Platform"/>
            <person name="Ma L.-J."/>
            <person name="Dead R."/>
            <person name="Young S."/>
            <person name="Zeng Q."/>
            <person name="Koehrsen M."/>
            <person name="Alvarado L."/>
            <person name="Berlin A."/>
            <person name="Chapman S.B."/>
            <person name="Chen Z."/>
            <person name="Freedman E."/>
            <person name="Gellesch M."/>
            <person name="Goldberg J."/>
            <person name="Griggs A."/>
            <person name="Gujja S."/>
            <person name="Heilman E.R."/>
            <person name="Heiman D."/>
            <person name="Hepburn T."/>
            <person name="Howarth C."/>
            <person name="Jen D."/>
            <person name="Larson L."/>
            <person name="Mehta T."/>
            <person name="Neiman D."/>
            <person name="Pearson M."/>
            <person name="Roberts A."/>
            <person name="Saif S."/>
            <person name="Shea T."/>
            <person name="Shenoy N."/>
            <person name="Sisk P."/>
            <person name="Stolte C."/>
            <person name="Sykes S."/>
            <person name="Walk T."/>
            <person name="White J."/>
            <person name="Yandava C."/>
            <person name="Haas B."/>
            <person name="Nusbaum C."/>
            <person name="Birren B."/>
        </authorList>
    </citation>
    <scope>NUCLEOTIDE SEQUENCE [LARGE SCALE GENOMIC DNA]</scope>
    <source>
        <strain evidence="3">R3-111a-1</strain>
    </source>
</reference>